<feature type="transmembrane region" description="Helical" evidence="1">
    <location>
        <begin position="119"/>
        <end position="139"/>
    </location>
</feature>
<keyword evidence="1" id="KW-1133">Transmembrane helix</keyword>
<dbReference type="InterPro" id="IPR052712">
    <property type="entry name" value="Acid_resist_chaperone_HdeD"/>
</dbReference>
<sequence length="173" mass="18699">MGFDWGEFITGIALLIGSVVMLRNPGATMMTLSFIFAIIAIIRGIATLAAFPKLHQLTGGFAWVSGVAGVIDLLVGLLFLFNLESAVIAVAYVFAAWFLIDSIANLLNARHLRQAGTLWFVINLILDIISVLIALLFIMQPVISAVGMVTLLAMFFAVWGINAIITAFARRSI</sequence>
<dbReference type="Proteomes" id="UP000051790">
    <property type="component" value="Unassembled WGS sequence"/>
</dbReference>
<keyword evidence="1" id="KW-0472">Membrane</keyword>
<gene>
    <name evidence="2" type="ORF">FD01_GL002320</name>
</gene>
<keyword evidence="1" id="KW-0812">Transmembrane</keyword>
<dbReference type="PATRIC" id="fig|1423769.4.peg.2507"/>
<reference evidence="2 3" key="1">
    <citation type="journal article" date="2015" name="Genome Announc.">
        <title>Expanding the biotechnology potential of lactobacilli through comparative genomics of 213 strains and associated genera.</title>
        <authorList>
            <person name="Sun Z."/>
            <person name="Harris H.M."/>
            <person name="McCann A."/>
            <person name="Guo C."/>
            <person name="Argimon S."/>
            <person name="Zhang W."/>
            <person name="Yang X."/>
            <person name="Jeffery I.B."/>
            <person name="Cooney J.C."/>
            <person name="Kagawa T.F."/>
            <person name="Liu W."/>
            <person name="Song Y."/>
            <person name="Salvetti E."/>
            <person name="Wrobel A."/>
            <person name="Rasinkangas P."/>
            <person name="Parkhill J."/>
            <person name="Rea M.C."/>
            <person name="O'Sullivan O."/>
            <person name="Ritari J."/>
            <person name="Douillard F.P."/>
            <person name="Paul Ross R."/>
            <person name="Yang R."/>
            <person name="Briner A.E."/>
            <person name="Felis G.E."/>
            <person name="de Vos W.M."/>
            <person name="Barrangou R."/>
            <person name="Klaenhammer T.R."/>
            <person name="Caufield P.W."/>
            <person name="Cui Y."/>
            <person name="Zhang H."/>
            <person name="O'Toole P.W."/>
        </authorList>
    </citation>
    <scope>NUCLEOTIDE SEQUENCE [LARGE SCALE GENOMIC DNA]</scope>
    <source>
        <strain evidence="2 3">DSM 13343</strain>
    </source>
</reference>
<organism evidence="2 3">
    <name type="scientific">Lacticaseibacillus manihotivorans DSM 13343 = JCM 12514</name>
    <dbReference type="NCBI Taxonomy" id="1423769"/>
    <lineage>
        <taxon>Bacteria</taxon>
        <taxon>Bacillati</taxon>
        <taxon>Bacillota</taxon>
        <taxon>Bacilli</taxon>
        <taxon>Lactobacillales</taxon>
        <taxon>Lactobacillaceae</taxon>
        <taxon>Lacticaseibacillus</taxon>
    </lineage>
</organism>
<dbReference type="Pfam" id="PF03729">
    <property type="entry name" value="DUF308"/>
    <property type="match status" value="2"/>
</dbReference>
<protein>
    <submittedName>
        <fullName evidence="2">Integral membrane protein</fullName>
    </submittedName>
</protein>
<feature type="transmembrane region" description="Helical" evidence="1">
    <location>
        <begin position="87"/>
        <end position="107"/>
    </location>
</feature>
<name>A0A0R1Q6G2_9LACO</name>
<feature type="transmembrane region" description="Helical" evidence="1">
    <location>
        <begin position="61"/>
        <end position="81"/>
    </location>
</feature>
<dbReference type="GO" id="GO:0005886">
    <property type="term" value="C:plasma membrane"/>
    <property type="evidence" value="ECO:0007669"/>
    <property type="project" value="TreeGrafter"/>
</dbReference>
<dbReference type="EMBL" id="AZEU01000273">
    <property type="protein sequence ID" value="KRL40160.1"/>
    <property type="molecule type" value="Genomic_DNA"/>
</dbReference>
<dbReference type="OrthoDB" id="2456403at2"/>
<proteinExistence type="predicted"/>
<dbReference type="AlphaFoldDB" id="A0A0R1Q6G2"/>
<feature type="transmembrane region" description="Helical" evidence="1">
    <location>
        <begin position="29"/>
        <end position="49"/>
    </location>
</feature>
<evidence type="ECO:0000256" key="1">
    <source>
        <dbReference type="SAM" id="Phobius"/>
    </source>
</evidence>
<keyword evidence="3" id="KW-1185">Reference proteome</keyword>
<evidence type="ECO:0000313" key="2">
    <source>
        <dbReference type="EMBL" id="KRL40160.1"/>
    </source>
</evidence>
<accession>A0A0R1Q6G2</accession>
<dbReference type="PANTHER" id="PTHR34989:SF1">
    <property type="entry name" value="PROTEIN HDED"/>
    <property type="match status" value="1"/>
</dbReference>
<dbReference type="PANTHER" id="PTHR34989">
    <property type="entry name" value="PROTEIN HDED"/>
    <property type="match status" value="1"/>
</dbReference>
<feature type="transmembrane region" description="Helical" evidence="1">
    <location>
        <begin position="5"/>
        <end position="23"/>
    </location>
</feature>
<evidence type="ECO:0000313" key="3">
    <source>
        <dbReference type="Proteomes" id="UP000051790"/>
    </source>
</evidence>
<dbReference type="InterPro" id="IPR005325">
    <property type="entry name" value="DUF308_memb"/>
</dbReference>
<feature type="transmembrane region" description="Helical" evidence="1">
    <location>
        <begin position="145"/>
        <end position="169"/>
    </location>
</feature>
<comment type="caution">
    <text evidence="2">The sequence shown here is derived from an EMBL/GenBank/DDBJ whole genome shotgun (WGS) entry which is preliminary data.</text>
</comment>